<sequence>MSFDPIAAQLAVKAARATAGSARPDAPVQPDRHRTRRGDALRTRVARGLHSVARRVEPAPRRTPQVG</sequence>
<name>A0ABS7UF18_9ACTN</name>
<dbReference type="EMBL" id="JAIQZJ010000008">
    <property type="protein sequence ID" value="MBZ5739440.1"/>
    <property type="molecule type" value="Genomic_DNA"/>
</dbReference>
<evidence type="ECO:0000313" key="3">
    <source>
        <dbReference type="Proteomes" id="UP000780875"/>
    </source>
</evidence>
<proteinExistence type="predicted"/>
<dbReference type="RefSeq" id="WP_224123808.1">
    <property type="nucleotide sequence ID" value="NZ_JAIQZJ010000008.1"/>
</dbReference>
<protein>
    <submittedName>
        <fullName evidence="2">Uncharacterized protein</fullName>
    </submittedName>
</protein>
<organism evidence="2 3">
    <name type="scientific">Nocardioides mangrovi</name>
    <dbReference type="NCBI Taxonomy" id="2874580"/>
    <lineage>
        <taxon>Bacteria</taxon>
        <taxon>Bacillati</taxon>
        <taxon>Actinomycetota</taxon>
        <taxon>Actinomycetes</taxon>
        <taxon>Propionibacteriales</taxon>
        <taxon>Nocardioidaceae</taxon>
        <taxon>Nocardioides</taxon>
    </lineage>
</organism>
<dbReference type="Proteomes" id="UP000780875">
    <property type="component" value="Unassembled WGS sequence"/>
</dbReference>
<feature type="region of interest" description="Disordered" evidence="1">
    <location>
        <begin position="48"/>
        <end position="67"/>
    </location>
</feature>
<accession>A0ABS7UF18</accession>
<comment type="caution">
    <text evidence="2">The sequence shown here is derived from an EMBL/GenBank/DDBJ whole genome shotgun (WGS) entry which is preliminary data.</text>
</comment>
<gene>
    <name evidence="2" type="ORF">K8U61_14805</name>
</gene>
<feature type="region of interest" description="Disordered" evidence="1">
    <location>
        <begin position="15"/>
        <end position="38"/>
    </location>
</feature>
<evidence type="ECO:0000256" key="1">
    <source>
        <dbReference type="SAM" id="MobiDB-lite"/>
    </source>
</evidence>
<keyword evidence="3" id="KW-1185">Reference proteome</keyword>
<reference evidence="2 3" key="1">
    <citation type="submission" date="2021-09" db="EMBL/GenBank/DDBJ databases">
        <title>Whole genome sequence of Nocardioides sp. GBK3QG-3.</title>
        <authorList>
            <person name="Tuo L."/>
        </authorList>
    </citation>
    <scope>NUCLEOTIDE SEQUENCE [LARGE SCALE GENOMIC DNA]</scope>
    <source>
        <strain evidence="2 3">GBK3QG-3</strain>
    </source>
</reference>
<evidence type="ECO:0000313" key="2">
    <source>
        <dbReference type="EMBL" id="MBZ5739440.1"/>
    </source>
</evidence>